<name>A0A1V5MLX2_UNCT6</name>
<dbReference type="InterPro" id="IPR045865">
    <property type="entry name" value="ACT-like_dom_sf"/>
</dbReference>
<protein>
    <recommendedName>
        <fullName evidence="2">Transcription factor NikR nickel binding C-terminal domain-containing protein</fullName>
    </recommendedName>
</protein>
<dbReference type="InterPro" id="IPR027271">
    <property type="entry name" value="Acetolactate_synth/TF_NikR_C"/>
</dbReference>
<evidence type="ECO:0000313" key="1">
    <source>
        <dbReference type="EMBL" id="OPZ93821.1"/>
    </source>
</evidence>
<evidence type="ECO:0008006" key="2">
    <source>
        <dbReference type="Google" id="ProtNLM"/>
    </source>
</evidence>
<sequence length="88" mass="9509">MEKKRLGFVGIIIEDRQKSACKVNEILSEFGELIIGRMGLPHPLKKKCCAITLIVDASTDEMGAFTGKLGKIRGVSAKSAMSKETVGK</sequence>
<accession>A0A1V5MLX2</accession>
<dbReference type="Gene3D" id="3.30.70.1150">
    <property type="entry name" value="ACT-like. Chain A, domain 2"/>
    <property type="match status" value="1"/>
</dbReference>
<dbReference type="Proteomes" id="UP000485484">
    <property type="component" value="Unassembled WGS sequence"/>
</dbReference>
<dbReference type="EMBL" id="MWAK01000006">
    <property type="protein sequence ID" value="OPZ93821.1"/>
    <property type="molecule type" value="Genomic_DNA"/>
</dbReference>
<gene>
    <name evidence="1" type="ORF">BWY73_00102</name>
</gene>
<organism evidence="1">
    <name type="scientific">candidate division TA06 bacterium ADurb.Bin417</name>
    <dbReference type="NCBI Taxonomy" id="1852828"/>
    <lineage>
        <taxon>Bacteria</taxon>
        <taxon>Bacteria division TA06</taxon>
    </lineage>
</organism>
<proteinExistence type="predicted"/>
<dbReference type="Pfam" id="PF21699">
    <property type="entry name" value="TM1266-like"/>
    <property type="match status" value="1"/>
</dbReference>
<dbReference type="InterPro" id="IPR023860">
    <property type="entry name" value="FeFe-hyd_TM1266"/>
</dbReference>
<comment type="caution">
    <text evidence="1">The sequence shown here is derived from an EMBL/GenBank/DDBJ whole genome shotgun (WGS) entry which is preliminary data.</text>
</comment>
<dbReference type="SUPFAM" id="SSF55021">
    <property type="entry name" value="ACT-like"/>
    <property type="match status" value="1"/>
</dbReference>
<dbReference type="NCBIfam" id="TIGR03959">
    <property type="entry name" value="hyd_TM1266"/>
    <property type="match status" value="1"/>
</dbReference>
<reference evidence="1" key="1">
    <citation type="submission" date="2017-02" db="EMBL/GenBank/DDBJ databases">
        <title>Delving into the versatile metabolic prowess of the omnipresent phylum Bacteroidetes.</title>
        <authorList>
            <person name="Nobu M.K."/>
            <person name="Mei R."/>
            <person name="Narihiro T."/>
            <person name="Kuroda K."/>
            <person name="Liu W.-T."/>
        </authorList>
    </citation>
    <scope>NUCLEOTIDE SEQUENCE</scope>
    <source>
        <strain evidence="1">ADurb.Bin417</strain>
    </source>
</reference>
<dbReference type="AlphaFoldDB" id="A0A1V5MLX2"/>